<reference evidence="2" key="2">
    <citation type="submission" date="2020-09" db="EMBL/GenBank/DDBJ databases">
        <authorList>
            <person name="Sun Q."/>
            <person name="Zhou Y."/>
        </authorList>
    </citation>
    <scope>NUCLEOTIDE SEQUENCE</scope>
    <source>
        <strain evidence="2">CGMCC 1.12754</strain>
    </source>
</reference>
<accession>A0A917GYW0</accession>
<evidence type="ECO:0000313" key="3">
    <source>
        <dbReference type="Proteomes" id="UP000622860"/>
    </source>
</evidence>
<dbReference type="InterPro" id="IPR036209">
    <property type="entry name" value="YwmB-like_sf"/>
</dbReference>
<sequence length="260" mass="29096">MFFQFKRNWLIILLLIIILGIILIINQSNNTSTASDNKDDGLLLMCTLSEANVKNEKVILKFSGLVNTYEDISQIHSFKVELERAFSTNLSLTTQQDEKELIKYQGQKVVSSLPNSKIKVAQASVLKKNGNYQVYLIVSLLSYSIDQNGFSQNYDYLKNALENASVTPNIKVNIQGSVNQKLTHSGQKQKIMDMFNSLGASVSEGLNEKEVISLSGYSKKLSNSIKSDKYNMNIQIASRFDPLDGITTFTIGTPLITIEY</sequence>
<evidence type="ECO:0000313" key="2">
    <source>
        <dbReference type="EMBL" id="GGG60960.1"/>
    </source>
</evidence>
<comment type="caution">
    <text evidence="2">The sequence shown here is derived from an EMBL/GenBank/DDBJ whole genome shotgun (WGS) entry which is preliminary data.</text>
</comment>
<keyword evidence="3" id="KW-1185">Reference proteome</keyword>
<dbReference type="SUPFAM" id="SSF143842">
    <property type="entry name" value="YwmB-like"/>
    <property type="match status" value="1"/>
</dbReference>
<proteinExistence type="predicted"/>
<dbReference type="Gene3D" id="3.30.360.40">
    <property type="entry name" value="YwmB-like"/>
    <property type="match status" value="1"/>
</dbReference>
<reference evidence="2" key="1">
    <citation type="journal article" date="2014" name="Int. J. Syst. Evol. Microbiol.">
        <title>Complete genome sequence of Corynebacterium casei LMG S-19264T (=DSM 44701T), isolated from a smear-ripened cheese.</title>
        <authorList>
            <consortium name="US DOE Joint Genome Institute (JGI-PGF)"/>
            <person name="Walter F."/>
            <person name="Albersmeier A."/>
            <person name="Kalinowski J."/>
            <person name="Ruckert C."/>
        </authorList>
    </citation>
    <scope>NUCLEOTIDE SEQUENCE</scope>
    <source>
        <strain evidence="2">CGMCC 1.12754</strain>
    </source>
</reference>
<dbReference type="Pfam" id="PF08680">
    <property type="entry name" value="DUF1779"/>
    <property type="match status" value="1"/>
</dbReference>
<dbReference type="EMBL" id="BMFR01000001">
    <property type="protein sequence ID" value="GGG60960.1"/>
    <property type="molecule type" value="Genomic_DNA"/>
</dbReference>
<name>A0A917GYW0_9BACI</name>
<gene>
    <name evidence="2" type="ORF">GCM10011398_00240</name>
</gene>
<protein>
    <submittedName>
        <fullName evidence="2">Membrane protein</fullName>
    </submittedName>
</protein>
<keyword evidence="1" id="KW-0472">Membrane</keyword>
<organism evidence="2 3">
    <name type="scientific">Virgibacillus oceani</name>
    <dbReference type="NCBI Taxonomy" id="1479511"/>
    <lineage>
        <taxon>Bacteria</taxon>
        <taxon>Bacillati</taxon>
        <taxon>Bacillota</taxon>
        <taxon>Bacilli</taxon>
        <taxon>Bacillales</taxon>
        <taxon>Bacillaceae</taxon>
        <taxon>Virgibacillus</taxon>
    </lineage>
</organism>
<dbReference type="AlphaFoldDB" id="A0A917GYW0"/>
<feature type="transmembrane region" description="Helical" evidence="1">
    <location>
        <begin position="7"/>
        <end position="25"/>
    </location>
</feature>
<evidence type="ECO:0000256" key="1">
    <source>
        <dbReference type="SAM" id="Phobius"/>
    </source>
</evidence>
<dbReference type="RefSeq" id="WP_188453321.1">
    <property type="nucleotide sequence ID" value="NZ_BMFR01000001.1"/>
</dbReference>
<dbReference type="InterPro" id="IPR014794">
    <property type="entry name" value="DUF1779"/>
</dbReference>
<dbReference type="Proteomes" id="UP000622860">
    <property type="component" value="Unassembled WGS sequence"/>
</dbReference>
<keyword evidence="1" id="KW-0812">Transmembrane</keyword>
<keyword evidence="1" id="KW-1133">Transmembrane helix</keyword>